<name>A0A1M6EAS1_9BACT</name>
<keyword evidence="1" id="KW-1133">Transmembrane helix</keyword>
<sequence length="279" mass="31583">MDKNKNNQSISEKADMLISQYHVNPNVDKEEVLGTVLNKIERKETKSVRQINWFRAAGISAAATVAVLLAFYFFTATIAISAGDSKILTYRMPDDSRIVLRSGSNAEFGKYFRKRQVALEGEAYFEVEKGDGFVVKTDNGIVRVLGTRFLVSGKNSRLNVKCYQGKVETEFENKSWILEPGTQFAGDESTANKSRFDESVQFPDFALFSKNFTSAPLTEVVQRIEDFFKVQINLQPGITKTFSGSIQTANLESALQIVCESLRLNYEFEDDYRIKIFNY</sequence>
<dbReference type="EMBL" id="FQZE01000006">
    <property type="protein sequence ID" value="SHI82523.1"/>
    <property type="molecule type" value="Genomic_DNA"/>
</dbReference>
<protein>
    <submittedName>
        <fullName evidence="4">FecR family protein</fullName>
    </submittedName>
</protein>
<feature type="domain" description="Protein FecR C-terminal" evidence="3">
    <location>
        <begin position="211"/>
        <end position="271"/>
    </location>
</feature>
<organism evidence="4 5">
    <name type="scientific">Tangfeifania diversioriginum</name>
    <dbReference type="NCBI Taxonomy" id="1168035"/>
    <lineage>
        <taxon>Bacteria</taxon>
        <taxon>Pseudomonadati</taxon>
        <taxon>Bacteroidota</taxon>
        <taxon>Bacteroidia</taxon>
        <taxon>Marinilabiliales</taxon>
        <taxon>Prolixibacteraceae</taxon>
        <taxon>Tangfeifania</taxon>
    </lineage>
</organism>
<proteinExistence type="predicted"/>
<dbReference type="PANTHER" id="PTHR30273:SF2">
    <property type="entry name" value="PROTEIN FECR"/>
    <property type="match status" value="1"/>
</dbReference>
<dbReference type="STRING" id="1168035.SAMN05444280_106128"/>
<dbReference type="Pfam" id="PF04773">
    <property type="entry name" value="FecR"/>
    <property type="match status" value="1"/>
</dbReference>
<dbReference type="InterPro" id="IPR006860">
    <property type="entry name" value="FecR"/>
</dbReference>
<dbReference type="Gene3D" id="3.55.50.30">
    <property type="match status" value="1"/>
</dbReference>
<dbReference type="Gene3D" id="2.60.120.1440">
    <property type="match status" value="1"/>
</dbReference>
<reference evidence="4 5" key="1">
    <citation type="submission" date="2016-11" db="EMBL/GenBank/DDBJ databases">
        <authorList>
            <person name="Jaros S."/>
            <person name="Januszkiewicz K."/>
            <person name="Wedrychowicz H."/>
        </authorList>
    </citation>
    <scope>NUCLEOTIDE SEQUENCE [LARGE SCALE GENOMIC DNA]</scope>
    <source>
        <strain evidence="4 5">DSM 27063</strain>
    </source>
</reference>
<dbReference type="Proteomes" id="UP000184050">
    <property type="component" value="Unassembled WGS sequence"/>
</dbReference>
<feature type="domain" description="FecR protein" evidence="2">
    <location>
        <begin position="80"/>
        <end position="168"/>
    </location>
</feature>
<dbReference type="OrthoDB" id="1097347at2"/>
<dbReference type="PANTHER" id="PTHR30273">
    <property type="entry name" value="PERIPLASMIC SIGNAL SENSOR AND SIGMA FACTOR ACTIVATOR FECR-RELATED"/>
    <property type="match status" value="1"/>
</dbReference>
<dbReference type="RefSeq" id="WP_073167021.1">
    <property type="nucleotide sequence ID" value="NZ_FQZE01000006.1"/>
</dbReference>
<evidence type="ECO:0000259" key="2">
    <source>
        <dbReference type="Pfam" id="PF04773"/>
    </source>
</evidence>
<dbReference type="InterPro" id="IPR032508">
    <property type="entry name" value="FecR_C"/>
</dbReference>
<evidence type="ECO:0000313" key="5">
    <source>
        <dbReference type="Proteomes" id="UP000184050"/>
    </source>
</evidence>
<evidence type="ECO:0000313" key="4">
    <source>
        <dbReference type="EMBL" id="SHI82523.1"/>
    </source>
</evidence>
<evidence type="ECO:0000259" key="3">
    <source>
        <dbReference type="Pfam" id="PF16344"/>
    </source>
</evidence>
<evidence type="ECO:0000256" key="1">
    <source>
        <dbReference type="SAM" id="Phobius"/>
    </source>
</evidence>
<dbReference type="GO" id="GO:0016989">
    <property type="term" value="F:sigma factor antagonist activity"/>
    <property type="evidence" value="ECO:0007669"/>
    <property type="project" value="TreeGrafter"/>
</dbReference>
<keyword evidence="1" id="KW-0472">Membrane</keyword>
<gene>
    <name evidence="4" type="ORF">SAMN05444280_106128</name>
</gene>
<keyword evidence="1" id="KW-0812">Transmembrane</keyword>
<feature type="transmembrane region" description="Helical" evidence="1">
    <location>
        <begin position="52"/>
        <end position="74"/>
    </location>
</feature>
<dbReference type="InterPro" id="IPR012373">
    <property type="entry name" value="Ferrdict_sens_TM"/>
</dbReference>
<keyword evidence="5" id="KW-1185">Reference proteome</keyword>
<accession>A0A1M6EAS1</accession>
<dbReference type="AlphaFoldDB" id="A0A1M6EAS1"/>
<dbReference type="Pfam" id="PF16344">
    <property type="entry name" value="FecR_C"/>
    <property type="match status" value="1"/>
</dbReference>